<protein>
    <recommendedName>
        <fullName evidence="3">Lipoprotein</fullName>
    </recommendedName>
</protein>
<dbReference type="PROSITE" id="PS51257">
    <property type="entry name" value="PROKAR_LIPOPROTEIN"/>
    <property type="match status" value="1"/>
</dbReference>
<evidence type="ECO:0000313" key="1">
    <source>
        <dbReference type="EMBL" id="PDZ93948.1"/>
    </source>
</evidence>
<sequence>MKKLLIGILFAITLLAGCDIDSKSNGQVEVTPVTANDYETMIEGKLYYIPHIGDKTDFALSFDKFVKENPKLEVVDVESEIDDYASNTYVKGYFVFTRKLE</sequence>
<name>A0A9X6XUT8_BACCE</name>
<evidence type="ECO:0000313" key="2">
    <source>
        <dbReference type="Proteomes" id="UP000219922"/>
    </source>
</evidence>
<reference evidence="1 2" key="1">
    <citation type="submission" date="2017-09" db="EMBL/GenBank/DDBJ databases">
        <title>Large-scale bioinformatics analysis of Bacillus genomes uncovers conserved roles of natural products in bacterial physiology.</title>
        <authorList>
            <consortium name="Agbiome Team Llc"/>
            <person name="Bleich R.M."/>
            <person name="Grubbs K.J."/>
            <person name="Santa Maria K.C."/>
            <person name="Allen S.E."/>
            <person name="Farag S."/>
            <person name="Shank E.A."/>
            <person name="Bowers A."/>
        </authorList>
    </citation>
    <scope>NUCLEOTIDE SEQUENCE [LARGE SCALE GENOMIC DNA]</scope>
    <source>
        <strain evidence="1 2">AFS092789</strain>
    </source>
</reference>
<dbReference type="Proteomes" id="UP000219922">
    <property type="component" value="Unassembled WGS sequence"/>
</dbReference>
<organism evidence="1 2">
    <name type="scientific">Bacillus cereus</name>
    <dbReference type="NCBI Taxonomy" id="1396"/>
    <lineage>
        <taxon>Bacteria</taxon>
        <taxon>Bacillati</taxon>
        <taxon>Bacillota</taxon>
        <taxon>Bacilli</taxon>
        <taxon>Bacillales</taxon>
        <taxon>Bacillaceae</taxon>
        <taxon>Bacillus</taxon>
        <taxon>Bacillus cereus group</taxon>
    </lineage>
</organism>
<accession>A0A9X6XUT8</accession>
<dbReference type="EMBL" id="NVMX01000307">
    <property type="protein sequence ID" value="PDZ93948.1"/>
    <property type="molecule type" value="Genomic_DNA"/>
</dbReference>
<evidence type="ECO:0008006" key="3">
    <source>
        <dbReference type="Google" id="ProtNLM"/>
    </source>
</evidence>
<dbReference type="AlphaFoldDB" id="A0A9X6XUT8"/>
<dbReference type="RefSeq" id="WP_098007434.1">
    <property type="nucleotide sequence ID" value="NZ_NVMX01000307.1"/>
</dbReference>
<comment type="caution">
    <text evidence="1">The sequence shown here is derived from an EMBL/GenBank/DDBJ whole genome shotgun (WGS) entry which is preliminary data.</text>
</comment>
<gene>
    <name evidence="1" type="ORF">CON36_36455</name>
</gene>
<proteinExistence type="predicted"/>